<dbReference type="AlphaFoldDB" id="A0AAV3UMA5"/>
<dbReference type="Proteomes" id="UP001501729">
    <property type="component" value="Unassembled WGS sequence"/>
</dbReference>
<proteinExistence type="predicted"/>
<dbReference type="Gene3D" id="3.40.720.10">
    <property type="entry name" value="Alkaline Phosphatase, subunit A"/>
    <property type="match status" value="1"/>
</dbReference>
<dbReference type="SUPFAM" id="SSF53649">
    <property type="entry name" value="Alkaline phosphatase-like"/>
    <property type="match status" value="1"/>
</dbReference>
<keyword evidence="2" id="KW-1185">Reference proteome</keyword>
<accession>A0AAV3UMA5</accession>
<dbReference type="InterPro" id="IPR017850">
    <property type="entry name" value="Alkaline_phosphatase_core_sf"/>
</dbReference>
<dbReference type="EMBL" id="BAABKX010000015">
    <property type="protein sequence ID" value="GAA5058050.1"/>
    <property type="molecule type" value="Genomic_DNA"/>
</dbReference>
<evidence type="ECO:0000313" key="1">
    <source>
        <dbReference type="EMBL" id="GAA5058050.1"/>
    </source>
</evidence>
<comment type="caution">
    <text evidence="1">The sequence shown here is derived from an EMBL/GenBank/DDBJ whole genome shotgun (WGS) entry which is preliminary data.</text>
</comment>
<sequence>MTLGDWIAESRSRVREDGWRGVDKSAYELYKGVLRRVGDRRNYGESIYDHPWDALVVLDGCRVDCMREVAPEFPFIDRVNRFQSAGTRSDEWMRANFSGRDCADTVHVTANPNSDEHLDSANFALLDEVWRDGWDDELGTVPARAVTDRAISAGREHDPEKLVVHYMQPHFPSVPDPIPGDAMSRDEFGDRVGVWERLRRGDLTRNRVWESYRKNLRYVLSDVNVLLNNLDAHRVVLTADHGNGFGEWYVYGHPDRVPIRVLREVPWVVTTANDSGSHDPESWMETTETSVANRLSALGYR</sequence>
<reference evidence="1 2" key="1">
    <citation type="journal article" date="2019" name="Int. J. Syst. Evol. Microbiol.">
        <title>The Global Catalogue of Microorganisms (GCM) 10K type strain sequencing project: providing services to taxonomists for standard genome sequencing and annotation.</title>
        <authorList>
            <consortium name="The Broad Institute Genomics Platform"/>
            <consortium name="The Broad Institute Genome Sequencing Center for Infectious Disease"/>
            <person name="Wu L."/>
            <person name="Ma J."/>
        </authorList>
    </citation>
    <scope>NUCLEOTIDE SEQUENCE [LARGE SCALE GENOMIC DNA]</scope>
    <source>
        <strain evidence="1 2">JCM 17504</strain>
    </source>
</reference>
<protein>
    <recommendedName>
        <fullName evidence="3">Sulfatase</fullName>
    </recommendedName>
</protein>
<organism evidence="1 2">
    <name type="scientific">Haladaptatus pallidirubidus</name>
    <dbReference type="NCBI Taxonomy" id="1008152"/>
    <lineage>
        <taxon>Archaea</taxon>
        <taxon>Methanobacteriati</taxon>
        <taxon>Methanobacteriota</taxon>
        <taxon>Stenosarchaea group</taxon>
        <taxon>Halobacteria</taxon>
        <taxon>Halobacteriales</taxon>
        <taxon>Haladaptataceae</taxon>
        <taxon>Haladaptatus</taxon>
    </lineage>
</organism>
<gene>
    <name evidence="1" type="ORF">GCM10025751_40620</name>
</gene>
<evidence type="ECO:0000313" key="2">
    <source>
        <dbReference type="Proteomes" id="UP001501729"/>
    </source>
</evidence>
<name>A0AAV3UMA5_9EURY</name>
<evidence type="ECO:0008006" key="3">
    <source>
        <dbReference type="Google" id="ProtNLM"/>
    </source>
</evidence>
<dbReference type="GeneID" id="68614061"/>
<dbReference type="RefSeq" id="WP_227773830.1">
    <property type="nucleotide sequence ID" value="NZ_BAABKX010000015.1"/>
</dbReference>